<keyword evidence="2" id="KW-1185">Reference proteome</keyword>
<accession>A0ACB9LHL2</accession>
<name>A0ACB9LHL2_9MYRT</name>
<protein>
    <submittedName>
        <fullName evidence="1">Uncharacterized protein</fullName>
    </submittedName>
</protein>
<evidence type="ECO:0000313" key="1">
    <source>
        <dbReference type="EMBL" id="KAI4310809.1"/>
    </source>
</evidence>
<dbReference type="Proteomes" id="UP001057402">
    <property type="component" value="Chromosome 11"/>
</dbReference>
<gene>
    <name evidence="1" type="ORF">MLD38_035760</name>
</gene>
<comment type="caution">
    <text evidence="1">The sequence shown here is derived from an EMBL/GenBank/DDBJ whole genome shotgun (WGS) entry which is preliminary data.</text>
</comment>
<reference evidence="2" key="1">
    <citation type="journal article" date="2023" name="Front. Plant Sci.">
        <title>Chromosomal-level genome assembly of Melastoma candidum provides insights into trichome evolution.</title>
        <authorList>
            <person name="Zhong Y."/>
            <person name="Wu W."/>
            <person name="Sun C."/>
            <person name="Zou P."/>
            <person name="Liu Y."/>
            <person name="Dai S."/>
            <person name="Zhou R."/>
        </authorList>
    </citation>
    <scope>NUCLEOTIDE SEQUENCE [LARGE SCALE GENOMIC DNA]</scope>
</reference>
<dbReference type="EMBL" id="CM042890">
    <property type="protein sequence ID" value="KAI4310809.1"/>
    <property type="molecule type" value="Genomic_DNA"/>
</dbReference>
<proteinExistence type="predicted"/>
<organism evidence="1 2">
    <name type="scientific">Melastoma candidum</name>
    <dbReference type="NCBI Taxonomy" id="119954"/>
    <lineage>
        <taxon>Eukaryota</taxon>
        <taxon>Viridiplantae</taxon>
        <taxon>Streptophyta</taxon>
        <taxon>Embryophyta</taxon>
        <taxon>Tracheophyta</taxon>
        <taxon>Spermatophyta</taxon>
        <taxon>Magnoliopsida</taxon>
        <taxon>eudicotyledons</taxon>
        <taxon>Gunneridae</taxon>
        <taxon>Pentapetalae</taxon>
        <taxon>rosids</taxon>
        <taxon>malvids</taxon>
        <taxon>Myrtales</taxon>
        <taxon>Melastomataceae</taxon>
        <taxon>Melastomatoideae</taxon>
        <taxon>Melastomateae</taxon>
        <taxon>Melastoma</taxon>
    </lineage>
</organism>
<evidence type="ECO:0000313" key="2">
    <source>
        <dbReference type="Proteomes" id="UP001057402"/>
    </source>
</evidence>
<sequence>MPLQRLQVPQEELRFDCIFAPYFSDQGPTRFAAVHKVFGTSNVSKLLMHLPVADRCEAVAQLMNARAHMLAQDVASSWLNVADISQYS</sequence>